<feature type="transmembrane region" description="Helical" evidence="1">
    <location>
        <begin position="266"/>
        <end position="288"/>
    </location>
</feature>
<sequence>MQIVESLVTTCVILNYNDSDRVKTLLHDIADYNSLTYIIVVDNCSSDNSYEELKKCESDKIKVLLSDKNGGYGYGNNLGVKYSYDILSANYVLISNPDVKFSESVVVALIDAFKRHIECGLIAPTWYDRGYPVAWKFPTITQDILRASILLNHLYHSGMLYPMDYFKNKNEVYVDSVSGSLLMVDANIMINYGMYDEDFFLYEEEKILGYKLKSAGYASLMLLNHTYLHEHSASINKTIGSLVKSKRLLLRSKLLYLSKYKHIGNLTYFFAFVFFKICELEMYLISIIKKISK</sequence>
<name>A0A0I9SDX4_BACFG</name>
<reference evidence="3" key="2">
    <citation type="submission" date="2014-07" db="EMBL/GenBank/DDBJ databases">
        <title>Genetics and epidemiology of antimicrobial resistance in B. fragilis group.</title>
        <authorList>
            <person name="Sydenham T.V."/>
            <person name="Hasman H."/>
            <person name="Kemp M."/>
            <person name="Justesen U.S."/>
        </authorList>
    </citation>
    <scope>NUCLEOTIDE SEQUENCE [LARGE SCALE GENOMIC DNA]</scope>
    <source>
        <strain evidence="3">DCMOUH0018B</strain>
    </source>
</reference>
<dbReference type="EMBL" id="JAPUAC010000005">
    <property type="protein sequence ID" value="MCZ2654188.1"/>
    <property type="molecule type" value="Genomic_DNA"/>
</dbReference>
<keyword evidence="1" id="KW-0472">Membrane</keyword>
<dbReference type="PATRIC" id="fig|817.53.peg.115"/>
<keyword evidence="1" id="KW-0812">Transmembrane</keyword>
<evidence type="ECO:0000259" key="2">
    <source>
        <dbReference type="Pfam" id="PF00535"/>
    </source>
</evidence>
<reference evidence="4" key="3">
    <citation type="submission" date="2022-12" db="EMBL/GenBank/DDBJ databases">
        <title>Development of a Multilocus Sequence Typing Scheme for Bacteroides fragilis Based on Whole Genome Sequencing Data and Clinical Application.</title>
        <authorList>
            <person name="Nielsen F.D."/>
            <person name="Justesen U.S."/>
        </authorList>
    </citation>
    <scope>NUCLEOTIDE SEQUENCE</scope>
    <source>
        <strain evidence="4">BF_BC_ODE_DK_2015_2</strain>
    </source>
</reference>
<dbReference type="GO" id="GO:0016757">
    <property type="term" value="F:glycosyltransferase activity"/>
    <property type="evidence" value="ECO:0007669"/>
    <property type="project" value="UniProtKB-KW"/>
</dbReference>
<dbReference type="Proteomes" id="UP001075704">
    <property type="component" value="Unassembled WGS sequence"/>
</dbReference>
<keyword evidence="1" id="KW-1133">Transmembrane helix</keyword>
<dbReference type="InterPro" id="IPR001173">
    <property type="entry name" value="Glyco_trans_2-like"/>
</dbReference>
<protein>
    <submittedName>
        <fullName evidence="4">Glycosyltransferase</fullName>
        <ecNumber evidence="4">2.4.-.-</ecNumber>
    </submittedName>
</protein>
<accession>A0A0I9SDX4</accession>
<evidence type="ECO:0000313" key="3">
    <source>
        <dbReference type="EMBL" id="KFX76577.1"/>
    </source>
</evidence>
<keyword evidence="4" id="KW-0328">Glycosyltransferase</keyword>
<feature type="domain" description="Glycosyltransferase 2-like" evidence="2">
    <location>
        <begin position="11"/>
        <end position="130"/>
    </location>
</feature>
<dbReference type="EC" id="2.4.-.-" evidence="4"/>
<organism evidence="3">
    <name type="scientific">Bacteroides fragilis</name>
    <dbReference type="NCBI Taxonomy" id="817"/>
    <lineage>
        <taxon>Bacteria</taxon>
        <taxon>Pseudomonadati</taxon>
        <taxon>Bacteroidota</taxon>
        <taxon>Bacteroidia</taxon>
        <taxon>Bacteroidales</taxon>
        <taxon>Bacteroidaceae</taxon>
        <taxon>Bacteroides</taxon>
    </lineage>
</organism>
<dbReference type="AlphaFoldDB" id="A0A0I9SDX4"/>
<evidence type="ECO:0000313" key="4">
    <source>
        <dbReference type="EMBL" id="MCZ2654188.1"/>
    </source>
</evidence>
<dbReference type="EMBL" id="JMZZ02000029">
    <property type="protein sequence ID" value="KFX76577.1"/>
    <property type="molecule type" value="Genomic_DNA"/>
</dbReference>
<proteinExistence type="predicted"/>
<dbReference type="PANTHER" id="PTHR43179:SF7">
    <property type="entry name" value="RHAMNOSYLTRANSFERASE WBBL"/>
    <property type="match status" value="1"/>
</dbReference>
<dbReference type="SUPFAM" id="SSF53448">
    <property type="entry name" value="Nucleotide-diphospho-sugar transferases"/>
    <property type="match status" value="1"/>
</dbReference>
<dbReference type="Gene3D" id="3.90.550.10">
    <property type="entry name" value="Spore Coat Polysaccharide Biosynthesis Protein SpsA, Chain A"/>
    <property type="match status" value="1"/>
</dbReference>
<dbReference type="RefSeq" id="WP_044299338.1">
    <property type="nucleotide sequence ID" value="NZ_CAEUHN010000019.1"/>
</dbReference>
<evidence type="ECO:0000256" key="1">
    <source>
        <dbReference type="SAM" id="Phobius"/>
    </source>
</evidence>
<keyword evidence="4" id="KW-0808">Transferase</keyword>
<comment type="caution">
    <text evidence="3">The sequence shown here is derived from an EMBL/GenBank/DDBJ whole genome shotgun (WGS) entry which is preliminary data.</text>
</comment>
<dbReference type="Pfam" id="PF00535">
    <property type="entry name" value="Glycos_transf_2"/>
    <property type="match status" value="1"/>
</dbReference>
<dbReference type="PANTHER" id="PTHR43179">
    <property type="entry name" value="RHAMNOSYLTRANSFERASE WBBL"/>
    <property type="match status" value="1"/>
</dbReference>
<dbReference type="InterPro" id="IPR029044">
    <property type="entry name" value="Nucleotide-diphossugar_trans"/>
</dbReference>
<reference evidence="3" key="1">
    <citation type="book" date="2014" name="THE 24TH EUROPEAN CONGRESS OF CLINICAL MICROBIOLOGY AND INFECTIOUS DISEASES" publisher="ECCMID 2014" city="Barcelona, Spain">
        <title>Identification of resistance genes in three multidrug-resistant Bacteroides fragilis isolates by whole genome sequencing.</title>
        <editorList>
            <person name="Unknown"/>
            <person name="A."/>
        </editorList>
        <authorList>
            <person name="Sydenham T.V."/>
            <person name="Hasman H."/>
            <person name="Wang M."/>
            <person name="Soki J."/>
            <person name="Nagy E."/>
            <person name="Justesen U.S."/>
        </authorList>
    </citation>
    <scope>NUCLEOTIDE SEQUENCE</scope>
    <source>
        <strain evidence="3">DCMOUH0018B</strain>
    </source>
</reference>
<gene>
    <name evidence="3" type="ORF">EE52_0200580</name>
    <name evidence="4" type="ORF">O1422_08420</name>
</gene>